<feature type="compositionally biased region" description="Basic and acidic residues" evidence="2">
    <location>
        <begin position="510"/>
        <end position="536"/>
    </location>
</feature>
<dbReference type="InterPro" id="IPR003018">
    <property type="entry name" value="GAF"/>
</dbReference>
<feature type="region of interest" description="Disordered" evidence="2">
    <location>
        <begin position="510"/>
        <end position="550"/>
    </location>
</feature>
<dbReference type="InterPro" id="IPR007891">
    <property type="entry name" value="CHASE3"/>
</dbReference>
<evidence type="ECO:0000313" key="5">
    <source>
        <dbReference type="EMBL" id="WKN40338.1"/>
    </source>
</evidence>
<evidence type="ECO:0000259" key="4">
    <source>
        <dbReference type="SMART" id="SM00065"/>
    </source>
</evidence>
<dbReference type="Pfam" id="PF05227">
    <property type="entry name" value="CHASE3"/>
    <property type="match status" value="1"/>
</dbReference>
<organism evidence="5">
    <name type="scientific">Roseihalotalea indica</name>
    <dbReference type="NCBI Taxonomy" id="2867963"/>
    <lineage>
        <taxon>Bacteria</taxon>
        <taxon>Pseudomonadati</taxon>
        <taxon>Bacteroidota</taxon>
        <taxon>Cytophagia</taxon>
        <taxon>Cytophagales</taxon>
        <taxon>Catalimonadaceae</taxon>
        <taxon>Roseihalotalea</taxon>
    </lineage>
</organism>
<dbReference type="Gene3D" id="3.30.450.40">
    <property type="match status" value="1"/>
</dbReference>
<proteinExistence type="predicted"/>
<keyword evidence="1" id="KW-0175">Coiled coil</keyword>
<feature type="domain" description="GAF" evidence="4">
    <location>
        <begin position="311"/>
        <end position="458"/>
    </location>
</feature>
<dbReference type="EMBL" id="CP120682">
    <property type="protein sequence ID" value="WKN40338.1"/>
    <property type="molecule type" value="Genomic_DNA"/>
</dbReference>
<dbReference type="SMART" id="SM00065">
    <property type="entry name" value="GAF"/>
    <property type="match status" value="1"/>
</dbReference>
<accession>A0AA49PZQ0</accession>
<keyword evidence="3" id="KW-1133">Transmembrane helix</keyword>
<protein>
    <submittedName>
        <fullName evidence="5">CHASE3 domain-containing protein</fullName>
    </submittedName>
</protein>
<dbReference type="AlphaFoldDB" id="A0AA49PZQ0"/>
<sequence>MVVLLIIASASLNYYSRYLVIRHSDITKQIQVVRQGLKDMNRFVNLADLGLRGYIIKPEDSFLKPYHDAQDEYQANLDTLESYLLQQGYQNTQLITVSKTAINTYMQLLEEMAQLTEKQRMPEVMAIFEEDRGYAAWKVYSEFEKDVETFEDTIEKASVQSYQSAIRGVVIVQLLLLGIGVPILLHVIFRIRRDRLQRQQLFLQLDQSNRKYIFDDHENDETKGEETVIHDLTSSLEKAASFIKEIAQGNYTVDWEGLTADNQAYNQGNLAGELVLMREQMKQVKQADEQRLWTTEGEGKVAEISRTYQTDLTALGDHLIAYIVKYLKANQGGLFILNDEAEYDKHLSLIACYAYDKKKFEEKTIKVGQGLVGQAYLEQKTIRLKQIPENYVRITSGLGEATPGFLVIVPLKFNEEVLGVLEIASFHELASFEVDFLEQIGEIVASSVSIVRTNERTQELLAQAKEQTEEMRAQEEEMRQNMEEMQATQEQHERLQQELQENEKVLESKLEELEKARQQTEQIREAEKQRANEQIKSRTQMMEKATAKFKKREQELLEQLEAAQK</sequence>
<gene>
    <name evidence="5" type="ORF">K4G66_13015</name>
</gene>
<feature type="transmembrane region" description="Helical" evidence="3">
    <location>
        <begin position="165"/>
        <end position="189"/>
    </location>
</feature>
<evidence type="ECO:0000256" key="1">
    <source>
        <dbReference type="SAM" id="Coils"/>
    </source>
</evidence>
<dbReference type="Pfam" id="PF13185">
    <property type="entry name" value="GAF_2"/>
    <property type="match status" value="1"/>
</dbReference>
<reference evidence="5" key="1">
    <citation type="journal article" date="2023" name="Comput. Struct. Biotechnol. J.">
        <title>Discovery of a novel marine Bacteroidetes with a rich repertoire of carbohydrate-active enzymes.</title>
        <authorList>
            <person name="Chen B."/>
            <person name="Liu G."/>
            <person name="Chen Q."/>
            <person name="Wang H."/>
            <person name="Liu L."/>
            <person name="Tang K."/>
        </authorList>
    </citation>
    <scope>NUCLEOTIDE SEQUENCE</scope>
    <source>
        <strain evidence="5">TK19036</strain>
    </source>
</reference>
<name>A0AA49PZQ0_9BACT</name>
<keyword evidence="3" id="KW-0472">Membrane</keyword>
<feature type="coiled-coil region" evidence="1">
    <location>
        <begin position="98"/>
        <end position="160"/>
    </location>
</feature>
<evidence type="ECO:0000256" key="2">
    <source>
        <dbReference type="SAM" id="MobiDB-lite"/>
    </source>
</evidence>
<keyword evidence="3" id="KW-0812">Transmembrane</keyword>
<dbReference type="SUPFAM" id="SSF55781">
    <property type="entry name" value="GAF domain-like"/>
    <property type="match status" value="1"/>
</dbReference>
<reference evidence="5" key="2">
    <citation type="journal article" date="2024" name="Antonie Van Leeuwenhoek">
        <title>Roseihalotalea indica gen. nov., sp. nov., a halophilic Bacteroidetes from mesopelagic Southwest Indian Ocean with higher carbohydrate metabolic potential.</title>
        <authorList>
            <person name="Chen B."/>
            <person name="Zhang M."/>
            <person name="Lin D."/>
            <person name="Ye J."/>
            <person name="Tang K."/>
        </authorList>
    </citation>
    <scope>NUCLEOTIDE SEQUENCE</scope>
    <source>
        <strain evidence="5">TK19036</strain>
    </source>
</reference>
<evidence type="ECO:0000256" key="3">
    <source>
        <dbReference type="SAM" id="Phobius"/>
    </source>
</evidence>
<dbReference type="InterPro" id="IPR029016">
    <property type="entry name" value="GAF-like_dom_sf"/>
</dbReference>